<feature type="coiled-coil region" evidence="1">
    <location>
        <begin position="282"/>
        <end position="372"/>
    </location>
</feature>
<accession>A0ABP6SYT2</accession>
<dbReference type="EMBL" id="BAAAYN010000023">
    <property type="protein sequence ID" value="GAA3388869.1"/>
    <property type="molecule type" value="Genomic_DNA"/>
</dbReference>
<protein>
    <submittedName>
        <fullName evidence="2">Uncharacterized protein</fullName>
    </submittedName>
</protein>
<proteinExistence type="predicted"/>
<keyword evidence="1" id="KW-0175">Coiled coil</keyword>
<organism evidence="2 3">
    <name type="scientific">Cryptosporangium minutisporangium</name>
    <dbReference type="NCBI Taxonomy" id="113569"/>
    <lineage>
        <taxon>Bacteria</taxon>
        <taxon>Bacillati</taxon>
        <taxon>Actinomycetota</taxon>
        <taxon>Actinomycetes</taxon>
        <taxon>Cryptosporangiales</taxon>
        <taxon>Cryptosporangiaceae</taxon>
        <taxon>Cryptosporangium</taxon>
    </lineage>
</organism>
<sequence length="418" mass="47562">MFDPVSFVVLALVNGILNTVAQKAATEGYGAFKRYLTQRYGTEVEVSVAQLEKNPRSLEYQSDLAWRLRTAGADNDPELMRLARELTDLVENPERSSHSEAVVTDPVADLRRTTGMKVVSGLLEEHLSKVLAVRSRHLVEDRDLLSGNIKGSAAEVPLAIRDSATQLRHRMRQVIQQISTTIEESRYREVEAAVEEFPAGLAERQRADRLVQADKLLHISYESLRVTVEFFSEINRSVLSRIEEEQSRSRQANMMFGNAVMIYELTDFVIGYIRSFTLGGDLEGLRADAKKRVDDARRAEKEFAARIREREVEVGVLEQTLADIRAREEALDLLDREWDRYLGEMGDMRGRIDEVRRSIPTLETIRENAERQITALQLVAMLNFLKQSSDSIRPTVDTLQGFRLAPLNESRVRRLLGM</sequence>
<comment type="caution">
    <text evidence="2">The sequence shown here is derived from an EMBL/GenBank/DDBJ whole genome shotgun (WGS) entry which is preliminary data.</text>
</comment>
<gene>
    <name evidence="2" type="ORF">GCM10020369_36760</name>
</gene>
<evidence type="ECO:0000313" key="3">
    <source>
        <dbReference type="Proteomes" id="UP001501676"/>
    </source>
</evidence>
<dbReference type="RefSeq" id="WP_345729352.1">
    <property type="nucleotide sequence ID" value="NZ_BAAAYN010000023.1"/>
</dbReference>
<name>A0ABP6SYT2_9ACTN</name>
<keyword evidence="3" id="KW-1185">Reference proteome</keyword>
<evidence type="ECO:0000313" key="2">
    <source>
        <dbReference type="EMBL" id="GAA3388869.1"/>
    </source>
</evidence>
<reference evidence="3" key="1">
    <citation type="journal article" date="2019" name="Int. J. Syst. Evol. Microbiol.">
        <title>The Global Catalogue of Microorganisms (GCM) 10K type strain sequencing project: providing services to taxonomists for standard genome sequencing and annotation.</title>
        <authorList>
            <consortium name="The Broad Institute Genomics Platform"/>
            <consortium name="The Broad Institute Genome Sequencing Center for Infectious Disease"/>
            <person name="Wu L."/>
            <person name="Ma J."/>
        </authorList>
    </citation>
    <scope>NUCLEOTIDE SEQUENCE [LARGE SCALE GENOMIC DNA]</scope>
    <source>
        <strain evidence="3">JCM 9458</strain>
    </source>
</reference>
<dbReference type="Proteomes" id="UP001501676">
    <property type="component" value="Unassembled WGS sequence"/>
</dbReference>
<evidence type="ECO:0000256" key="1">
    <source>
        <dbReference type="SAM" id="Coils"/>
    </source>
</evidence>